<dbReference type="AlphaFoldDB" id="A0A485LU50"/>
<keyword evidence="3" id="KW-1003">Cell membrane</keyword>
<name>A0A485LU50_9ZZZZ</name>
<dbReference type="PROSITE" id="PS50928">
    <property type="entry name" value="ABC_TM1"/>
    <property type="match status" value="1"/>
</dbReference>
<evidence type="ECO:0000256" key="7">
    <source>
        <dbReference type="SAM" id="Phobius"/>
    </source>
</evidence>
<evidence type="ECO:0000259" key="8">
    <source>
        <dbReference type="PROSITE" id="PS50928"/>
    </source>
</evidence>
<dbReference type="PANTHER" id="PTHR43163:SF6">
    <property type="entry name" value="DIPEPTIDE TRANSPORT SYSTEM PERMEASE PROTEIN DPPB-RELATED"/>
    <property type="match status" value="1"/>
</dbReference>
<evidence type="ECO:0000256" key="4">
    <source>
        <dbReference type="ARBA" id="ARBA00022692"/>
    </source>
</evidence>
<evidence type="ECO:0000313" key="9">
    <source>
        <dbReference type="EMBL" id="VFU11492.1"/>
    </source>
</evidence>
<dbReference type="Pfam" id="PF00528">
    <property type="entry name" value="BPD_transp_1"/>
    <property type="match status" value="1"/>
</dbReference>
<evidence type="ECO:0000256" key="1">
    <source>
        <dbReference type="ARBA" id="ARBA00004651"/>
    </source>
</evidence>
<reference evidence="9" key="1">
    <citation type="submission" date="2019-03" db="EMBL/GenBank/DDBJ databases">
        <authorList>
            <person name="Hao L."/>
        </authorList>
    </citation>
    <scope>NUCLEOTIDE SEQUENCE</scope>
</reference>
<comment type="subcellular location">
    <subcellularLocation>
        <location evidence="1">Cell membrane</location>
        <topology evidence="1">Multi-pass membrane protein</topology>
    </subcellularLocation>
</comment>
<dbReference type="InterPro" id="IPR035906">
    <property type="entry name" value="MetI-like_sf"/>
</dbReference>
<feature type="transmembrane region" description="Helical" evidence="7">
    <location>
        <begin position="105"/>
        <end position="126"/>
    </location>
</feature>
<protein>
    <submittedName>
        <fullName evidence="9">Dipeptide ABC transporter (Permease)</fullName>
    </submittedName>
</protein>
<keyword evidence="6 7" id="KW-0472">Membrane</keyword>
<dbReference type="SUPFAM" id="SSF161098">
    <property type="entry name" value="MetI-like"/>
    <property type="match status" value="1"/>
</dbReference>
<dbReference type="GO" id="GO:0055085">
    <property type="term" value="P:transmembrane transport"/>
    <property type="evidence" value="ECO:0007669"/>
    <property type="project" value="InterPro"/>
</dbReference>
<evidence type="ECO:0000256" key="2">
    <source>
        <dbReference type="ARBA" id="ARBA00022448"/>
    </source>
</evidence>
<dbReference type="PANTHER" id="PTHR43163">
    <property type="entry name" value="DIPEPTIDE TRANSPORT SYSTEM PERMEASE PROTEIN DPPB-RELATED"/>
    <property type="match status" value="1"/>
</dbReference>
<organism evidence="9">
    <name type="scientific">anaerobic digester metagenome</name>
    <dbReference type="NCBI Taxonomy" id="1263854"/>
    <lineage>
        <taxon>unclassified sequences</taxon>
        <taxon>metagenomes</taxon>
        <taxon>ecological metagenomes</taxon>
    </lineage>
</organism>
<feature type="domain" description="ABC transmembrane type-1" evidence="8">
    <location>
        <begin position="1"/>
        <end position="127"/>
    </location>
</feature>
<dbReference type="InterPro" id="IPR000515">
    <property type="entry name" value="MetI-like"/>
</dbReference>
<evidence type="ECO:0000256" key="3">
    <source>
        <dbReference type="ARBA" id="ARBA00022475"/>
    </source>
</evidence>
<evidence type="ECO:0000256" key="5">
    <source>
        <dbReference type="ARBA" id="ARBA00022989"/>
    </source>
</evidence>
<sequence>MLERPVDLVLPVLTLAAWPAAVITRLIRTEMIEVLKKDYIIAAMVRGLGPASVVLRHALPNALPAVIHYSGPLAATLLTGSFIVEKIFALPGLGQYYITSIGNRDYNLVAGITIFYTFVLLISTFLTDLLAFSMNPQCRYRNES</sequence>
<evidence type="ECO:0000256" key="6">
    <source>
        <dbReference type="ARBA" id="ARBA00023136"/>
    </source>
</evidence>
<keyword evidence="5 7" id="KW-1133">Transmembrane helix</keyword>
<dbReference type="CDD" id="cd06261">
    <property type="entry name" value="TM_PBP2"/>
    <property type="match status" value="1"/>
</dbReference>
<dbReference type="GO" id="GO:0005886">
    <property type="term" value="C:plasma membrane"/>
    <property type="evidence" value="ECO:0007669"/>
    <property type="project" value="UniProtKB-SubCell"/>
</dbReference>
<dbReference type="Gene3D" id="1.10.3720.10">
    <property type="entry name" value="MetI-like"/>
    <property type="match status" value="1"/>
</dbReference>
<keyword evidence="2" id="KW-0813">Transport</keyword>
<accession>A0A485LU50</accession>
<feature type="transmembrane region" description="Helical" evidence="7">
    <location>
        <begin position="6"/>
        <end position="27"/>
    </location>
</feature>
<proteinExistence type="predicted"/>
<keyword evidence="4 7" id="KW-0812">Transmembrane</keyword>
<dbReference type="EMBL" id="CAADRN010000025">
    <property type="protein sequence ID" value="VFU11492.1"/>
    <property type="molecule type" value="Genomic_DNA"/>
</dbReference>
<gene>
    <name evidence="9" type="ORF">SCFA_1200001</name>
</gene>